<name>A0A9X9M5L1_GULGU</name>
<dbReference type="Proteomes" id="UP000269945">
    <property type="component" value="Unassembled WGS sequence"/>
</dbReference>
<gene>
    <name evidence="1" type="ORF">BN2614_LOCUS1</name>
</gene>
<proteinExistence type="predicted"/>
<dbReference type="Pfam" id="PF08039">
    <property type="entry name" value="Mit_proteolip"/>
    <property type="match status" value="1"/>
</dbReference>
<evidence type="ECO:0000313" key="2">
    <source>
        <dbReference type="Proteomes" id="UP000269945"/>
    </source>
</evidence>
<evidence type="ECO:0000313" key="1">
    <source>
        <dbReference type="EMBL" id="VCX37228.1"/>
    </source>
</evidence>
<reference evidence="1 2" key="1">
    <citation type="submission" date="2018-10" db="EMBL/GenBank/DDBJ databases">
        <authorList>
            <person name="Ekblom R."/>
            <person name="Jareborg N."/>
        </authorList>
    </citation>
    <scope>NUCLEOTIDE SEQUENCE [LARGE SCALE GENOMIC DNA]</scope>
    <source>
        <tissue evidence="1">Muscle</tissue>
    </source>
</reference>
<dbReference type="PANTHER" id="PTHR15233:SF1">
    <property type="entry name" value="ATP SYNTHASE SUBUNIT ATP5MJ, MITOCHONDRIAL"/>
    <property type="match status" value="1"/>
</dbReference>
<organism evidence="1 2">
    <name type="scientific">Gulo gulo</name>
    <name type="common">Wolverine</name>
    <name type="synonym">Gluton</name>
    <dbReference type="NCBI Taxonomy" id="48420"/>
    <lineage>
        <taxon>Eukaryota</taxon>
        <taxon>Metazoa</taxon>
        <taxon>Chordata</taxon>
        <taxon>Craniata</taxon>
        <taxon>Vertebrata</taxon>
        <taxon>Euteleostomi</taxon>
        <taxon>Mammalia</taxon>
        <taxon>Eutheria</taxon>
        <taxon>Laurasiatheria</taxon>
        <taxon>Carnivora</taxon>
        <taxon>Caniformia</taxon>
        <taxon>Musteloidea</taxon>
        <taxon>Mustelidae</taxon>
        <taxon>Guloninae</taxon>
        <taxon>Gulo</taxon>
    </lineage>
</organism>
<comment type="caution">
    <text evidence="1">The sequence shown here is derived from an EMBL/GenBank/DDBJ whole genome shotgun (WGS) entry which is preliminary data.</text>
</comment>
<dbReference type="AlphaFoldDB" id="A0A9X9M5L1"/>
<accession>A0A9X9M5L1</accession>
<keyword evidence="2" id="KW-1185">Reference proteome</keyword>
<dbReference type="InterPro" id="IPR012574">
    <property type="entry name" value="ATP5MJ"/>
</dbReference>
<dbReference type="PANTHER" id="PTHR15233">
    <property type="entry name" value="MITOCHONDRIAL PROTEOLIPID"/>
    <property type="match status" value="1"/>
</dbReference>
<sequence length="47" mass="5486">MLQSLVKNIWVPMKSYYAQAYQQIQVGMGLWALSFIKSRVLIKEVKP</sequence>
<protein>
    <submittedName>
        <fullName evidence="1">Uncharacterized protein</fullName>
    </submittedName>
</protein>
<dbReference type="EMBL" id="CYRY02043087">
    <property type="protein sequence ID" value="VCX37228.1"/>
    <property type="molecule type" value="Genomic_DNA"/>
</dbReference>
<dbReference type="GO" id="GO:0005739">
    <property type="term" value="C:mitochondrion"/>
    <property type="evidence" value="ECO:0007669"/>
    <property type="project" value="InterPro"/>
</dbReference>